<keyword evidence="3" id="KW-1185">Reference proteome</keyword>
<organism evidence="2 3">
    <name type="scientific">Alloyangia pacifica</name>
    <dbReference type="NCBI Taxonomy" id="311180"/>
    <lineage>
        <taxon>Bacteria</taxon>
        <taxon>Pseudomonadati</taxon>
        <taxon>Pseudomonadota</taxon>
        <taxon>Alphaproteobacteria</taxon>
        <taxon>Rhodobacterales</taxon>
        <taxon>Roseobacteraceae</taxon>
        <taxon>Alloyangia</taxon>
    </lineage>
</organism>
<dbReference type="EMBL" id="FOZW01000002">
    <property type="protein sequence ID" value="SFS52473.1"/>
    <property type="molecule type" value="Genomic_DNA"/>
</dbReference>
<protein>
    <submittedName>
        <fullName evidence="2">Uncharacterized protein</fullName>
    </submittedName>
</protein>
<sequence>MSNQENQDEIIGFTFWGDPVYKVSRKRGRPPFQWTEENSHKVSMLLAMNWSNERIANCIVDPRTGKKISIPTLKRYFRSELALRDQARDQLVAKQMMSLAELAFGGNVGAMKEFQRMVEKNDLALMSSNIKEAQRRPKAGERLGKKEAARRDAGQVAAGGGEGWGNDLKPGGFH</sequence>
<dbReference type="Proteomes" id="UP000199392">
    <property type="component" value="Unassembled WGS sequence"/>
</dbReference>
<dbReference type="AlphaFoldDB" id="A0A1I6QJ15"/>
<dbReference type="STRING" id="311180.SAMN04488050_102110"/>
<dbReference type="RefSeq" id="WP_092419175.1">
    <property type="nucleotide sequence ID" value="NZ_FNCL01000001.1"/>
</dbReference>
<feature type="compositionally biased region" description="Basic and acidic residues" evidence="1">
    <location>
        <begin position="132"/>
        <end position="153"/>
    </location>
</feature>
<evidence type="ECO:0000313" key="3">
    <source>
        <dbReference type="Proteomes" id="UP000199392"/>
    </source>
</evidence>
<name>A0A1I6QJ15_9RHOB</name>
<accession>A0A1I6QJ15</accession>
<dbReference type="OrthoDB" id="6039124at2"/>
<proteinExistence type="predicted"/>
<evidence type="ECO:0000256" key="1">
    <source>
        <dbReference type="SAM" id="MobiDB-lite"/>
    </source>
</evidence>
<evidence type="ECO:0000313" key="2">
    <source>
        <dbReference type="EMBL" id="SFS52473.1"/>
    </source>
</evidence>
<reference evidence="3" key="1">
    <citation type="submission" date="2016-10" db="EMBL/GenBank/DDBJ databases">
        <authorList>
            <person name="Varghese N."/>
            <person name="Submissions S."/>
        </authorList>
    </citation>
    <scope>NUCLEOTIDE SEQUENCE [LARGE SCALE GENOMIC DNA]</scope>
    <source>
        <strain evidence="3">DSM 26894</strain>
    </source>
</reference>
<gene>
    <name evidence="2" type="ORF">SAMN04488050_102110</name>
</gene>
<feature type="region of interest" description="Disordered" evidence="1">
    <location>
        <begin position="132"/>
        <end position="174"/>
    </location>
</feature>